<proteinExistence type="predicted"/>
<evidence type="ECO:0000313" key="2">
    <source>
        <dbReference type="EMBL" id="KAA1428798.1"/>
    </source>
</evidence>
<dbReference type="Proteomes" id="UP000324351">
    <property type="component" value="Unassembled WGS sequence"/>
</dbReference>
<name>A0A5B1M8D5_9ACTN</name>
<accession>A0A5B1M8D5</accession>
<dbReference type="RefSeq" id="WP_149748421.1">
    <property type="nucleotide sequence ID" value="NZ_VUJW01000001.1"/>
</dbReference>
<organism evidence="2 3">
    <name type="scientific">Nocardioides antri</name>
    <dbReference type="NCBI Taxonomy" id="2607659"/>
    <lineage>
        <taxon>Bacteria</taxon>
        <taxon>Bacillati</taxon>
        <taxon>Actinomycetota</taxon>
        <taxon>Actinomycetes</taxon>
        <taxon>Propionibacteriales</taxon>
        <taxon>Nocardioidaceae</taxon>
        <taxon>Nocardioides</taxon>
    </lineage>
</organism>
<evidence type="ECO:0000313" key="3">
    <source>
        <dbReference type="Proteomes" id="UP000324351"/>
    </source>
</evidence>
<dbReference type="InterPro" id="IPR012312">
    <property type="entry name" value="Hemerythrin-like"/>
</dbReference>
<evidence type="ECO:0000259" key="1">
    <source>
        <dbReference type="Pfam" id="PF01814"/>
    </source>
</evidence>
<gene>
    <name evidence="2" type="ORF">F0U47_00835</name>
</gene>
<protein>
    <submittedName>
        <fullName evidence="2">Hemerythrin domain-containing protein</fullName>
    </submittedName>
</protein>
<dbReference type="CDD" id="cd12108">
    <property type="entry name" value="Hr-like"/>
    <property type="match status" value="1"/>
</dbReference>
<reference evidence="2 3" key="2">
    <citation type="submission" date="2019-09" db="EMBL/GenBank/DDBJ databases">
        <authorList>
            <person name="Jin C."/>
        </authorList>
    </citation>
    <scope>NUCLEOTIDE SEQUENCE [LARGE SCALE GENOMIC DNA]</scope>
    <source>
        <strain evidence="2 3">BN140041</strain>
    </source>
</reference>
<keyword evidence="3" id="KW-1185">Reference proteome</keyword>
<sequence>MTTIYPEQLMLPGQAAAPGGPVDMTIMYLMHHAFRRDLDRFAATVPATPADDLTTWSALARRWDRFSEILHHHHSGEDAGIWPFLLERAHPAERQALHAMEAEHSKIDPLLASCGELFGALAGPVGDRSREELRAGLAVRLAETRELLGAHLRHEETEALVVLQRHMTQEDWERIEQEHFKSNETLGYLLYVVPWVAEGLSKQVLDGVFAEAGQGFRVVLWIGRILKFRRLERRAFRYAPA</sequence>
<reference evidence="2 3" key="1">
    <citation type="submission" date="2019-09" db="EMBL/GenBank/DDBJ databases">
        <title>Nocardioides panacisoli sp. nov., isolated from the soil of a ginseng field.</title>
        <authorList>
            <person name="Cho C."/>
        </authorList>
    </citation>
    <scope>NUCLEOTIDE SEQUENCE [LARGE SCALE GENOMIC DNA]</scope>
    <source>
        <strain evidence="2 3">BN140041</strain>
    </source>
</reference>
<feature type="domain" description="Hemerythrin-like" evidence="1">
    <location>
        <begin position="26"/>
        <end position="158"/>
    </location>
</feature>
<dbReference type="Gene3D" id="1.20.120.520">
    <property type="entry name" value="nmb1532 protein domain like"/>
    <property type="match status" value="1"/>
</dbReference>
<dbReference type="AlphaFoldDB" id="A0A5B1M8D5"/>
<comment type="caution">
    <text evidence="2">The sequence shown here is derived from an EMBL/GenBank/DDBJ whole genome shotgun (WGS) entry which is preliminary data.</text>
</comment>
<dbReference type="EMBL" id="VUJW01000001">
    <property type="protein sequence ID" value="KAA1428798.1"/>
    <property type="molecule type" value="Genomic_DNA"/>
</dbReference>
<dbReference type="Pfam" id="PF01814">
    <property type="entry name" value="Hemerythrin"/>
    <property type="match status" value="1"/>
</dbReference>